<dbReference type="Proteomes" id="UP000192980">
    <property type="component" value="Unassembled WGS sequence"/>
</dbReference>
<evidence type="ECO:0000313" key="3">
    <source>
        <dbReference type="Proteomes" id="UP000192980"/>
    </source>
</evidence>
<evidence type="ECO:0000313" key="2">
    <source>
        <dbReference type="EMBL" id="SMG28541.1"/>
    </source>
</evidence>
<organism evidence="2 3">
    <name type="scientific">Sphingobacterium psychroaquaticum</name>
    <dbReference type="NCBI Taxonomy" id="561061"/>
    <lineage>
        <taxon>Bacteria</taxon>
        <taxon>Pseudomonadati</taxon>
        <taxon>Bacteroidota</taxon>
        <taxon>Sphingobacteriia</taxon>
        <taxon>Sphingobacteriales</taxon>
        <taxon>Sphingobacteriaceae</taxon>
        <taxon>Sphingobacterium</taxon>
    </lineage>
</organism>
<name>A0A1X7JKS9_9SPHI</name>
<proteinExistence type="predicted"/>
<dbReference type="EMBL" id="FXAU01000003">
    <property type="protein sequence ID" value="SMG28541.1"/>
    <property type="molecule type" value="Genomic_DNA"/>
</dbReference>
<reference evidence="2 3" key="1">
    <citation type="submission" date="2017-04" db="EMBL/GenBank/DDBJ databases">
        <authorList>
            <person name="Afonso C.L."/>
            <person name="Miller P.J."/>
            <person name="Scott M.A."/>
            <person name="Spackman E."/>
            <person name="Goraichik I."/>
            <person name="Dimitrov K.M."/>
            <person name="Suarez D.L."/>
            <person name="Swayne D.E."/>
        </authorList>
    </citation>
    <scope>NUCLEOTIDE SEQUENCE [LARGE SCALE GENOMIC DNA]</scope>
    <source>
        <strain evidence="2 3">DSM 22418</strain>
    </source>
</reference>
<dbReference type="RefSeq" id="WP_144036536.1">
    <property type="nucleotide sequence ID" value="NZ_FXAU01000003.1"/>
</dbReference>
<dbReference type="PROSITE" id="PS51257">
    <property type="entry name" value="PROKAR_LIPOPROTEIN"/>
    <property type="match status" value="1"/>
</dbReference>
<keyword evidence="3" id="KW-1185">Reference proteome</keyword>
<dbReference type="OrthoDB" id="674886at2"/>
<evidence type="ECO:0008006" key="4">
    <source>
        <dbReference type="Google" id="ProtNLM"/>
    </source>
</evidence>
<feature type="signal peptide" evidence="1">
    <location>
        <begin position="1"/>
        <end position="19"/>
    </location>
</feature>
<dbReference type="AlphaFoldDB" id="A0A1X7JKS9"/>
<dbReference type="STRING" id="561061.SAMN05660862_1815"/>
<accession>A0A1X7JKS9</accession>
<protein>
    <recommendedName>
        <fullName evidence="4">DUF5018 domain-containing protein</fullName>
    </recommendedName>
</protein>
<sequence length="327" mass="36295">MNRLIKYCCLLLATLSAFTACTKTEDLPDLPQDRILEYHVSNVPAGESLYGAVDQTTKTITVYVPFYYGLELIDPEIKLSSGARLSEEIAPITIDTQNQTYTVIAANGTRNTYTLKIVQQNTPQLVLTWANSGYPTTKPIAYPVRILPNIRGNFYSNNPALVKVSLQSRNTKKEVVLNSMNTSVRLTPVSGQINNYQLSNLPIPASIDTGRHDVKINYLGHDVTLADPINIQYQAPQINYNPSQIVKQGAEISYDAYPQLVILNPTSVKVTANGQVYDFKIVKHSFEAITLQVPDNFPTGQGYYTAITTFQGWPSRTNTLNLSISPK</sequence>
<evidence type="ECO:0000256" key="1">
    <source>
        <dbReference type="SAM" id="SignalP"/>
    </source>
</evidence>
<feature type="chain" id="PRO_5012055724" description="DUF5018 domain-containing protein" evidence="1">
    <location>
        <begin position="20"/>
        <end position="327"/>
    </location>
</feature>
<keyword evidence="1" id="KW-0732">Signal</keyword>
<gene>
    <name evidence="2" type="ORF">SAMN05660862_1815</name>
</gene>
<dbReference type="Gene3D" id="2.60.40.2340">
    <property type="match status" value="1"/>
</dbReference>